<dbReference type="InterPro" id="IPR000873">
    <property type="entry name" value="AMP-dep_synth/lig_dom"/>
</dbReference>
<dbReference type="Gene3D" id="3.30.300.30">
    <property type="match status" value="1"/>
</dbReference>
<evidence type="ECO:0000313" key="3">
    <source>
        <dbReference type="EMBL" id="GAG05754.1"/>
    </source>
</evidence>
<dbReference type="Gene3D" id="2.30.38.10">
    <property type="entry name" value="Luciferase, Domain 3"/>
    <property type="match status" value="1"/>
</dbReference>
<feature type="non-terminal residue" evidence="3">
    <location>
        <position position="269"/>
    </location>
</feature>
<evidence type="ECO:0000259" key="2">
    <source>
        <dbReference type="Pfam" id="PF00501"/>
    </source>
</evidence>
<sequence>AILTHGNLAKNVQQDVAWFPGFEKGEEIMLGALPFFHVFGLTTAMNFAIYMGWGDVLVPKPQPQPLLEAIRKFKPTFAPLVPAMFIGMLNHPDIKKTDMTCLKGCFSGSAPLPVDVIREFEEMTGAVIVEGYGLTESSPVTHINPFRGRRKVGSIGIPIPDTYCKLVDVEDEEKEVPIGERGEVAIRGPQVMKGYRNMPEETALTIKDGWLHTGDIATMDEEGYFYIVDRKKDMIICGGCNVYPRDIDEVFYEHPKVKEACAIGIPHPT</sequence>
<reference evidence="3" key="1">
    <citation type="journal article" date="2014" name="Front. Microbiol.">
        <title>High frequency of phylogenetically diverse reductive dehalogenase-homologous genes in deep subseafloor sedimentary metagenomes.</title>
        <authorList>
            <person name="Kawai M."/>
            <person name="Futagami T."/>
            <person name="Toyoda A."/>
            <person name="Takaki Y."/>
            <person name="Nishi S."/>
            <person name="Hori S."/>
            <person name="Arai W."/>
            <person name="Tsubouchi T."/>
            <person name="Morono Y."/>
            <person name="Uchiyama I."/>
            <person name="Ito T."/>
            <person name="Fujiyama A."/>
            <person name="Inagaki F."/>
            <person name="Takami H."/>
        </authorList>
    </citation>
    <scope>NUCLEOTIDE SEQUENCE</scope>
    <source>
        <strain evidence="3">Expedition CK06-06</strain>
    </source>
</reference>
<dbReference type="AlphaFoldDB" id="X0UIZ0"/>
<dbReference type="InterPro" id="IPR045851">
    <property type="entry name" value="AMP-bd_C_sf"/>
</dbReference>
<feature type="non-terminal residue" evidence="3">
    <location>
        <position position="1"/>
    </location>
</feature>
<dbReference type="PANTHER" id="PTHR24096">
    <property type="entry name" value="LONG-CHAIN-FATTY-ACID--COA LIGASE"/>
    <property type="match status" value="1"/>
</dbReference>
<gene>
    <name evidence="3" type="ORF">S01H1_38522</name>
</gene>
<dbReference type="SUPFAM" id="SSF56801">
    <property type="entry name" value="Acetyl-CoA synthetase-like"/>
    <property type="match status" value="1"/>
</dbReference>
<dbReference type="GO" id="GO:0016405">
    <property type="term" value="F:CoA-ligase activity"/>
    <property type="evidence" value="ECO:0007669"/>
    <property type="project" value="TreeGrafter"/>
</dbReference>
<protein>
    <recommendedName>
        <fullName evidence="2">AMP-dependent synthetase/ligase domain-containing protein</fullName>
    </recommendedName>
</protein>
<organism evidence="3">
    <name type="scientific">marine sediment metagenome</name>
    <dbReference type="NCBI Taxonomy" id="412755"/>
    <lineage>
        <taxon>unclassified sequences</taxon>
        <taxon>metagenomes</taxon>
        <taxon>ecological metagenomes</taxon>
    </lineage>
</organism>
<dbReference type="Gene3D" id="3.40.50.980">
    <property type="match status" value="1"/>
</dbReference>
<dbReference type="EMBL" id="BARS01024258">
    <property type="protein sequence ID" value="GAG05754.1"/>
    <property type="molecule type" value="Genomic_DNA"/>
</dbReference>
<keyword evidence="1" id="KW-0812">Transmembrane</keyword>
<evidence type="ECO:0000256" key="1">
    <source>
        <dbReference type="SAM" id="Phobius"/>
    </source>
</evidence>
<comment type="caution">
    <text evidence="3">The sequence shown here is derived from an EMBL/GenBank/DDBJ whole genome shotgun (WGS) entry which is preliminary data.</text>
</comment>
<keyword evidence="1" id="KW-1133">Transmembrane helix</keyword>
<keyword evidence="1" id="KW-0472">Membrane</keyword>
<feature type="domain" description="AMP-dependent synthetase/ligase" evidence="2">
    <location>
        <begin position="2"/>
        <end position="195"/>
    </location>
</feature>
<accession>X0UIZ0</accession>
<name>X0UIZ0_9ZZZZ</name>
<proteinExistence type="predicted"/>
<feature type="transmembrane region" description="Helical" evidence="1">
    <location>
        <begin position="28"/>
        <end position="53"/>
    </location>
</feature>
<dbReference type="Pfam" id="PF00501">
    <property type="entry name" value="AMP-binding"/>
    <property type="match status" value="1"/>
</dbReference>